<dbReference type="SUPFAM" id="SSF50182">
    <property type="entry name" value="Sm-like ribonucleoproteins"/>
    <property type="match status" value="1"/>
</dbReference>
<dbReference type="GO" id="GO:0005682">
    <property type="term" value="C:U5 snRNP"/>
    <property type="evidence" value="ECO:0007669"/>
    <property type="project" value="TreeGrafter"/>
</dbReference>
<evidence type="ECO:0000256" key="3">
    <source>
        <dbReference type="ARBA" id="ARBA00009123"/>
    </source>
</evidence>
<dbReference type="Proteomes" id="UP000011185">
    <property type="component" value="Unassembled WGS sequence"/>
</dbReference>
<evidence type="ECO:0000256" key="1">
    <source>
        <dbReference type="ARBA" id="ARBA00004123"/>
    </source>
</evidence>
<keyword evidence="5" id="KW-0507">mRNA processing</keyword>
<dbReference type="HOGENOM" id="CLU_076902_4_2_1"/>
<dbReference type="AlphaFoldDB" id="L7JXR0"/>
<feature type="domain" description="Sm" evidence="11">
    <location>
        <begin position="1"/>
        <end position="77"/>
    </location>
</feature>
<dbReference type="PANTHER" id="PTHR10701:SF0">
    <property type="entry name" value="SMALL NUCLEAR RIBONUCLEOPROTEIN-ASSOCIATED PROTEIN B"/>
    <property type="match status" value="1"/>
</dbReference>
<dbReference type="InterPro" id="IPR050914">
    <property type="entry name" value="snRNP_SmB/NAA38-like"/>
</dbReference>
<evidence type="ECO:0000256" key="8">
    <source>
        <dbReference type="ARBA" id="ARBA00023242"/>
    </source>
</evidence>
<dbReference type="InterPro" id="IPR001163">
    <property type="entry name" value="Sm_dom_euk/arc"/>
</dbReference>
<dbReference type="PROSITE" id="PS52002">
    <property type="entry name" value="SM"/>
    <property type="match status" value="1"/>
</dbReference>
<accession>L7JXR0</accession>
<dbReference type="SMART" id="SM00651">
    <property type="entry name" value="Sm"/>
    <property type="match status" value="1"/>
</dbReference>
<proteinExistence type="inferred from homology"/>
<evidence type="ECO:0000256" key="6">
    <source>
        <dbReference type="ARBA" id="ARBA00022884"/>
    </source>
</evidence>
<dbReference type="OrthoDB" id="2020720at2759"/>
<dbReference type="InParanoid" id="L7JXR0"/>
<protein>
    <recommendedName>
        <fullName evidence="10">Sm protein B</fullName>
    </recommendedName>
</protein>
<evidence type="ECO:0000313" key="13">
    <source>
        <dbReference type="Proteomes" id="UP000011185"/>
    </source>
</evidence>
<dbReference type="GO" id="GO:0070990">
    <property type="term" value="F:snRNP binding"/>
    <property type="evidence" value="ECO:0007669"/>
    <property type="project" value="TreeGrafter"/>
</dbReference>
<dbReference type="InterPro" id="IPR010920">
    <property type="entry name" value="LSM_dom_sf"/>
</dbReference>
<dbReference type="OMA" id="ELEDRRF"/>
<dbReference type="PANTHER" id="PTHR10701">
    <property type="entry name" value="SMALL NUCLEAR RIBONUCLEOPROTEIN-ASSOCIATED PROTEIN B AND N"/>
    <property type="match status" value="1"/>
</dbReference>
<gene>
    <name evidence="12" type="ORF">THOM_0804</name>
</gene>
<dbReference type="VEuPathDB" id="MicrosporidiaDB:THOM_0804"/>
<sequence>MANSFKKFLKCNVKVELEDKRSFTGNLLAVDEFLNIVLNETVEQRKYKNKKGYEIRNLGLCIFRGSKVIGIKTVGDSEKNTKTGGIGHA</sequence>
<evidence type="ECO:0000256" key="5">
    <source>
        <dbReference type="ARBA" id="ARBA00022664"/>
    </source>
</evidence>
<keyword evidence="13" id="KW-1185">Reference proteome</keyword>
<dbReference type="GO" id="GO:0071013">
    <property type="term" value="C:catalytic step 2 spliceosome"/>
    <property type="evidence" value="ECO:0007669"/>
    <property type="project" value="TreeGrafter"/>
</dbReference>
<dbReference type="GO" id="GO:0000398">
    <property type="term" value="P:mRNA splicing, via spliceosome"/>
    <property type="evidence" value="ECO:0007669"/>
    <property type="project" value="TreeGrafter"/>
</dbReference>
<dbReference type="GO" id="GO:0005685">
    <property type="term" value="C:U1 snRNP"/>
    <property type="evidence" value="ECO:0007669"/>
    <property type="project" value="TreeGrafter"/>
</dbReference>
<name>L7JXR0_TRAHO</name>
<evidence type="ECO:0000256" key="10">
    <source>
        <dbReference type="ARBA" id="ARBA00041355"/>
    </source>
</evidence>
<dbReference type="Pfam" id="PF01423">
    <property type="entry name" value="LSM"/>
    <property type="match status" value="1"/>
</dbReference>
<evidence type="ECO:0000256" key="4">
    <source>
        <dbReference type="ARBA" id="ARBA00022490"/>
    </source>
</evidence>
<dbReference type="GO" id="GO:0005686">
    <property type="term" value="C:U2 snRNP"/>
    <property type="evidence" value="ECO:0007669"/>
    <property type="project" value="TreeGrafter"/>
</dbReference>
<evidence type="ECO:0000256" key="9">
    <source>
        <dbReference type="ARBA" id="ARBA00023274"/>
    </source>
</evidence>
<dbReference type="GO" id="GO:0003723">
    <property type="term" value="F:RNA binding"/>
    <property type="evidence" value="ECO:0007669"/>
    <property type="project" value="UniProtKB-KW"/>
</dbReference>
<evidence type="ECO:0000313" key="12">
    <source>
        <dbReference type="EMBL" id="ELQ76243.1"/>
    </source>
</evidence>
<keyword evidence="7" id="KW-0508">mRNA splicing</keyword>
<evidence type="ECO:0000256" key="7">
    <source>
        <dbReference type="ARBA" id="ARBA00023187"/>
    </source>
</evidence>
<keyword evidence="4" id="KW-0963">Cytoplasm</keyword>
<dbReference type="InterPro" id="IPR047575">
    <property type="entry name" value="Sm"/>
</dbReference>
<dbReference type="GO" id="GO:0071004">
    <property type="term" value="C:U2-type prespliceosome"/>
    <property type="evidence" value="ECO:0007669"/>
    <property type="project" value="TreeGrafter"/>
</dbReference>
<dbReference type="Gene3D" id="2.30.30.100">
    <property type="match status" value="1"/>
</dbReference>
<comment type="similarity">
    <text evidence="3">Belongs to the snRNP SmB/SmN family.</text>
</comment>
<dbReference type="EMBL" id="JH993859">
    <property type="protein sequence ID" value="ELQ76243.1"/>
    <property type="molecule type" value="Genomic_DNA"/>
</dbReference>
<reference evidence="12 13" key="1">
    <citation type="journal article" date="2012" name="PLoS Pathog.">
        <title>The genome of the obligate intracellular parasite Trachipleistophora hominis: new insights into microsporidian genome dynamics and reductive evolution.</title>
        <authorList>
            <person name="Heinz E."/>
            <person name="Williams T.A."/>
            <person name="Nakjang S."/>
            <person name="Noel C.J."/>
            <person name="Swan D.C."/>
            <person name="Goldberg A.V."/>
            <person name="Harris S.R."/>
            <person name="Weinmaier T."/>
            <person name="Markert S."/>
            <person name="Becher D."/>
            <person name="Bernhardt J."/>
            <person name="Dagan T."/>
            <person name="Hacker C."/>
            <person name="Lucocq J.M."/>
            <person name="Schweder T."/>
            <person name="Rattei T."/>
            <person name="Hall N."/>
            <person name="Hirt R.P."/>
            <person name="Embley T.M."/>
        </authorList>
    </citation>
    <scope>NUCLEOTIDE SEQUENCE [LARGE SCALE GENOMIC DNA]</scope>
</reference>
<dbReference type="GO" id="GO:0046540">
    <property type="term" value="C:U4/U6 x U5 tri-snRNP complex"/>
    <property type="evidence" value="ECO:0007669"/>
    <property type="project" value="TreeGrafter"/>
</dbReference>
<keyword evidence="8" id="KW-0539">Nucleus</keyword>
<dbReference type="GO" id="GO:0005687">
    <property type="term" value="C:U4 snRNP"/>
    <property type="evidence" value="ECO:0007669"/>
    <property type="project" value="TreeGrafter"/>
</dbReference>
<dbReference type="GO" id="GO:0005737">
    <property type="term" value="C:cytoplasm"/>
    <property type="evidence" value="ECO:0007669"/>
    <property type="project" value="UniProtKB-SubCell"/>
</dbReference>
<keyword evidence="6" id="KW-0694">RNA-binding</keyword>
<dbReference type="STRING" id="72359.L7JXR0"/>
<organism evidence="12 13">
    <name type="scientific">Trachipleistophora hominis</name>
    <name type="common">Microsporidian parasite</name>
    <dbReference type="NCBI Taxonomy" id="72359"/>
    <lineage>
        <taxon>Eukaryota</taxon>
        <taxon>Fungi</taxon>
        <taxon>Fungi incertae sedis</taxon>
        <taxon>Microsporidia</taxon>
        <taxon>Pleistophoridae</taxon>
        <taxon>Trachipleistophora</taxon>
    </lineage>
</organism>
<evidence type="ECO:0000259" key="11">
    <source>
        <dbReference type="PROSITE" id="PS52002"/>
    </source>
</evidence>
<keyword evidence="9" id="KW-0687">Ribonucleoprotein</keyword>
<comment type="subcellular location">
    <subcellularLocation>
        <location evidence="2">Cytoplasm</location>
    </subcellularLocation>
    <subcellularLocation>
        <location evidence="1">Nucleus</location>
    </subcellularLocation>
</comment>
<evidence type="ECO:0000256" key="2">
    <source>
        <dbReference type="ARBA" id="ARBA00004496"/>
    </source>
</evidence>